<feature type="repeat" description="TPR" evidence="3">
    <location>
        <begin position="230"/>
        <end position="263"/>
    </location>
</feature>
<feature type="repeat" description="TPR" evidence="3">
    <location>
        <begin position="298"/>
        <end position="331"/>
    </location>
</feature>
<comment type="caution">
    <text evidence="7">The sequence shown here is derived from an EMBL/GenBank/DDBJ whole genome shotgun (WGS) entry which is preliminary data.</text>
</comment>
<dbReference type="GO" id="GO:0051879">
    <property type="term" value="F:Hsp90 protein binding"/>
    <property type="evidence" value="ECO:0007669"/>
    <property type="project" value="TreeGrafter"/>
</dbReference>
<dbReference type="EMBL" id="CAMXCT020000692">
    <property type="protein sequence ID" value="CAL1135581.1"/>
    <property type="molecule type" value="Genomic_DNA"/>
</dbReference>
<dbReference type="Pfam" id="PF17830">
    <property type="entry name" value="STI1-HOP_DP"/>
    <property type="match status" value="1"/>
</dbReference>
<feature type="repeat" description="TPR" evidence="3">
    <location>
        <begin position="87"/>
        <end position="120"/>
    </location>
</feature>
<dbReference type="InterPro" id="IPR019734">
    <property type="entry name" value="TPR_rpt"/>
</dbReference>
<keyword evidence="2 3" id="KW-0802">TPR repeat</keyword>
<sequence length="416" mass="47344">MKDSKFMQRINALMGMSSAVGPLKEQMLVQLIQEDPRVLEAMAAAQGLLVTRGSDAQPPPAPAATPAAPTEASLPKAAEESSEQKQADKLKAEGNRLYKKRKFSEALEMYDKALERVPDDLTYHNNKCAVWMEMGEENYPKVLKTCEDLISQRYDINSRNPGGASFEKVAKVYLRMASVFEKQERFEEAIAMYNKALTEDNNKQTRNALREAERAKEKFEKARYVDPQKAEEHREKGNTFFKANDMVAAKQEYDEAIRRNPMDARLYSNRAAALTKLLAYPDALRDLDECLKLEPTFIKAYSRKGAAHFFMKEYHKALEAYDKGLALDKSNEECKKGKEQVLSKIMETQSNDVDEEQVQHAMADPEIQRMLHDPQVRLFLRTLEENPAEGQKAIQSDPRLREIVSKLVAAGIIRTR</sequence>
<protein>
    <submittedName>
        <fullName evidence="8">Hsp70-Hsp90 organising protein (PfHOP) (Stress-inducible protein 1)</fullName>
    </submittedName>
</protein>
<feature type="repeat" description="TPR" evidence="3">
    <location>
        <begin position="170"/>
        <end position="203"/>
    </location>
</feature>
<reference evidence="7" key="1">
    <citation type="submission" date="2022-10" db="EMBL/GenBank/DDBJ databases">
        <authorList>
            <person name="Chen Y."/>
            <person name="Dougan E. K."/>
            <person name="Chan C."/>
            <person name="Rhodes N."/>
            <person name="Thang M."/>
        </authorList>
    </citation>
    <scope>NUCLEOTIDE SEQUENCE</scope>
</reference>
<evidence type="ECO:0000313" key="9">
    <source>
        <dbReference type="Proteomes" id="UP001152797"/>
    </source>
</evidence>
<evidence type="ECO:0000313" key="7">
    <source>
        <dbReference type="EMBL" id="CAI3982206.1"/>
    </source>
</evidence>
<dbReference type="Gene3D" id="1.10.260.100">
    <property type="match status" value="1"/>
</dbReference>
<dbReference type="InterPro" id="IPR041243">
    <property type="entry name" value="STI1/HOP_DP"/>
</dbReference>
<evidence type="ECO:0000256" key="5">
    <source>
        <dbReference type="SAM" id="MobiDB-lite"/>
    </source>
</evidence>
<accession>A0A9P1FNB2</accession>
<dbReference type="AlphaFoldDB" id="A0A9P1FNB2"/>
<name>A0A9P1FNB2_9DINO</name>
<dbReference type="InterPro" id="IPR011990">
    <property type="entry name" value="TPR-like_helical_dom_sf"/>
</dbReference>
<evidence type="ECO:0000313" key="8">
    <source>
        <dbReference type="EMBL" id="CAL4769518.1"/>
    </source>
</evidence>
<evidence type="ECO:0000256" key="3">
    <source>
        <dbReference type="PROSITE-ProRule" id="PRU00339"/>
    </source>
</evidence>
<dbReference type="Pfam" id="PF13181">
    <property type="entry name" value="TPR_8"/>
    <property type="match status" value="1"/>
</dbReference>
<dbReference type="SUPFAM" id="SSF48452">
    <property type="entry name" value="TPR-like"/>
    <property type="match status" value="2"/>
</dbReference>
<keyword evidence="9" id="KW-1185">Reference proteome</keyword>
<dbReference type="PANTHER" id="PTHR22904">
    <property type="entry name" value="TPR REPEAT CONTAINING PROTEIN"/>
    <property type="match status" value="1"/>
</dbReference>
<keyword evidence="4" id="KW-0175">Coiled coil</keyword>
<proteinExistence type="predicted"/>
<dbReference type="SMART" id="SM00028">
    <property type="entry name" value="TPR"/>
    <property type="match status" value="5"/>
</dbReference>
<dbReference type="PROSITE" id="PS50005">
    <property type="entry name" value="TPR"/>
    <property type="match status" value="4"/>
</dbReference>
<dbReference type="Proteomes" id="UP001152797">
    <property type="component" value="Unassembled WGS sequence"/>
</dbReference>
<evidence type="ECO:0000256" key="1">
    <source>
        <dbReference type="ARBA" id="ARBA00022737"/>
    </source>
</evidence>
<dbReference type="EMBL" id="CAMXCT030000692">
    <property type="protein sequence ID" value="CAL4769518.1"/>
    <property type="molecule type" value="Genomic_DNA"/>
</dbReference>
<dbReference type="OrthoDB" id="2423701at2759"/>
<keyword evidence="1" id="KW-0677">Repeat</keyword>
<feature type="compositionally biased region" description="Basic and acidic residues" evidence="5">
    <location>
        <begin position="77"/>
        <end position="88"/>
    </location>
</feature>
<evidence type="ECO:0000256" key="2">
    <source>
        <dbReference type="ARBA" id="ARBA00022803"/>
    </source>
</evidence>
<dbReference type="Pfam" id="PF00515">
    <property type="entry name" value="TPR_1"/>
    <property type="match status" value="1"/>
</dbReference>
<evidence type="ECO:0000256" key="4">
    <source>
        <dbReference type="SAM" id="Coils"/>
    </source>
</evidence>
<gene>
    <name evidence="7" type="ORF">C1SCF055_LOCUS9929</name>
</gene>
<dbReference type="EMBL" id="CAMXCT010000692">
    <property type="protein sequence ID" value="CAI3982206.1"/>
    <property type="molecule type" value="Genomic_DNA"/>
</dbReference>
<dbReference type="Pfam" id="PF13432">
    <property type="entry name" value="TPR_16"/>
    <property type="match status" value="2"/>
</dbReference>
<reference evidence="8 9" key="2">
    <citation type="submission" date="2024-05" db="EMBL/GenBank/DDBJ databases">
        <authorList>
            <person name="Chen Y."/>
            <person name="Shah S."/>
            <person name="Dougan E. K."/>
            <person name="Thang M."/>
            <person name="Chan C."/>
        </authorList>
    </citation>
    <scope>NUCLEOTIDE SEQUENCE [LARGE SCALE GENOMIC DNA]</scope>
</reference>
<feature type="domain" description="STI1/HOP DP" evidence="6">
    <location>
        <begin position="354"/>
        <end position="408"/>
    </location>
</feature>
<feature type="region of interest" description="Disordered" evidence="5">
    <location>
        <begin position="52"/>
        <end position="88"/>
    </location>
</feature>
<evidence type="ECO:0000259" key="6">
    <source>
        <dbReference type="Pfam" id="PF17830"/>
    </source>
</evidence>
<organism evidence="7">
    <name type="scientific">Cladocopium goreaui</name>
    <dbReference type="NCBI Taxonomy" id="2562237"/>
    <lineage>
        <taxon>Eukaryota</taxon>
        <taxon>Sar</taxon>
        <taxon>Alveolata</taxon>
        <taxon>Dinophyceae</taxon>
        <taxon>Suessiales</taxon>
        <taxon>Symbiodiniaceae</taxon>
        <taxon>Cladocopium</taxon>
    </lineage>
</organism>
<dbReference type="PANTHER" id="PTHR22904:SF523">
    <property type="entry name" value="STRESS-INDUCED-PHOSPHOPROTEIN 1"/>
    <property type="match status" value="1"/>
</dbReference>
<feature type="coiled-coil region" evidence="4">
    <location>
        <begin position="195"/>
        <end position="222"/>
    </location>
</feature>
<dbReference type="Gene3D" id="1.25.40.10">
    <property type="entry name" value="Tetratricopeptide repeat domain"/>
    <property type="match status" value="2"/>
</dbReference>